<dbReference type="FunFam" id="3.30.160.60:FF:000047">
    <property type="entry name" value="zinc finger protein OZF"/>
    <property type="match status" value="1"/>
</dbReference>
<keyword evidence="10" id="KW-0539">Nucleus</keyword>
<dbReference type="GO" id="GO:0000978">
    <property type="term" value="F:RNA polymerase II cis-regulatory region sequence-specific DNA binding"/>
    <property type="evidence" value="ECO:0007669"/>
    <property type="project" value="TreeGrafter"/>
</dbReference>
<feature type="domain" description="C2H2-type" evidence="13">
    <location>
        <begin position="347"/>
        <end position="374"/>
    </location>
</feature>
<feature type="compositionally biased region" description="Acidic residues" evidence="12">
    <location>
        <begin position="111"/>
        <end position="120"/>
    </location>
</feature>
<feature type="region of interest" description="Disordered" evidence="12">
    <location>
        <begin position="111"/>
        <end position="140"/>
    </location>
</feature>
<accession>A0A8J6EXV9</accession>
<dbReference type="Proteomes" id="UP000770717">
    <property type="component" value="Unassembled WGS sequence"/>
</dbReference>
<dbReference type="SUPFAM" id="SSF57667">
    <property type="entry name" value="beta-beta-alpha zinc fingers"/>
    <property type="match status" value="2"/>
</dbReference>
<dbReference type="PANTHER" id="PTHR24404:SF100">
    <property type="entry name" value="ZINC FINGER PROTEIN 501"/>
    <property type="match status" value="1"/>
</dbReference>
<keyword evidence="8" id="KW-0804">Transcription</keyword>
<evidence type="ECO:0000256" key="6">
    <source>
        <dbReference type="ARBA" id="ARBA00022771"/>
    </source>
</evidence>
<feature type="domain" description="C2H2-type" evidence="13">
    <location>
        <begin position="291"/>
        <end position="318"/>
    </location>
</feature>
<dbReference type="OrthoDB" id="6077919at2759"/>
<dbReference type="InterPro" id="IPR036051">
    <property type="entry name" value="KRAB_dom_sf"/>
</dbReference>
<evidence type="ECO:0000256" key="2">
    <source>
        <dbReference type="ARBA" id="ARBA00004123"/>
    </source>
</evidence>
<sequence>MNKKQLTEKILNHALGIIYLLTGEEYVVMKKNSSHSAAAHLLTGEVPIKCGDISICFSMEEWDYIEEHKELYQDVMVKNHHSISSTRVPTNLSSDLQEDEIDCVSIKDGAEEAGDQEDVEPPASSTGILSGEDNGSIKNGGQVEETLEKSAEERISDVTDISVVGGSLEESHEAACLEGETLQAAYVSQDFQREGFVNNFSNNPYDIVNLISNSFSDKHTPFSLGENFLPENRAPWENLHSVRKKSRKQDMHSKNDYVECETINEEQLNEFENDFSYMSCFTLHQESSTPYICGECGRCFNSELTLAEHMKNHSVEKPHRCHECGREFEYRSRLIVHQKTHNGEKPHKCEVCGKDFNYRSRLLVHQRKHTGVKPHKCHQCGKQFDYRSHLFRHQRTHT</sequence>
<dbReference type="InterPro" id="IPR036236">
    <property type="entry name" value="Znf_C2H2_sf"/>
</dbReference>
<comment type="caution">
    <text evidence="14">The sequence shown here is derived from an EMBL/GenBank/DDBJ whole genome shotgun (WGS) entry which is preliminary data.</text>
</comment>
<feature type="domain" description="C2H2-type" evidence="13">
    <location>
        <begin position="319"/>
        <end position="346"/>
    </location>
</feature>
<keyword evidence="8" id="KW-0805">Transcription regulation</keyword>
<dbReference type="InterPro" id="IPR001909">
    <property type="entry name" value="KRAB"/>
</dbReference>
<evidence type="ECO:0000256" key="9">
    <source>
        <dbReference type="ARBA" id="ARBA00023125"/>
    </source>
</evidence>
<dbReference type="GO" id="GO:0006357">
    <property type="term" value="P:regulation of transcription by RNA polymerase II"/>
    <property type="evidence" value="ECO:0007669"/>
    <property type="project" value="TreeGrafter"/>
</dbReference>
<evidence type="ECO:0000313" key="15">
    <source>
        <dbReference type="Proteomes" id="UP000770717"/>
    </source>
</evidence>
<comment type="function">
    <text evidence="1">May be involved in transcriptional regulation.</text>
</comment>
<evidence type="ECO:0000256" key="1">
    <source>
        <dbReference type="ARBA" id="ARBA00003767"/>
    </source>
</evidence>
<dbReference type="FunFam" id="3.30.160.60:FF:000663">
    <property type="entry name" value="Zinc finger protein 45"/>
    <property type="match status" value="1"/>
</dbReference>
<dbReference type="SMART" id="SM00355">
    <property type="entry name" value="ZnF_C2H2"/>
    <property type="match status" value="4"/>
</dbReference>
<keyword evidence="9" id="KW-0238">DNA-binding</keyword>
<keyword evidence="5" id="KW-0677">Repeat</keyword>
<evidence type="ECO:0000256" key="4">
    <source>
        <dbReference type="ARBA" id="ARBA00022723"/>
    </source>
</evidence>
<dbReference type="GO" id="GO:0005634">
    <property type="term" value="C:nucleus"/>
    <property type="evidence" value="ECO:0007669"/>
    <property type="project" value="UniProtKB-SubCell"/>
</dbReference>
<dbReference type="GO" id="GO:0003700">
    <property type="term" value="F:DNA-binding transcription factor activity"/>
    <property type="evidence" value="ECO:0007669"/>
    <property type="project" value="TreeGrafter"/>
</dbReference>
<keyword evidence="7" id="KW-0862">Zinc</keyword>
<reference evidence="14" key="1">
    <citation type="thesis" date="2020" institute="ProQuest LLC" country="789 East Eisenhower Parkway, Ann Arbor, MI, USA">
        <title>Comparative Genomics and Chromosome Evolution.</title>
        <authorList>
            <person name="Mudd A.B."/>
        </authorList>
    </citation>
    <scope>NUCLEOTIDE SEQUENCE</scope>
    <source>
        <strain evidence="14">HN-11 Male</strain>
        <tissue evidence="14">Kidney and liver</tissue>
    </source>
</reference>
<dbReference type="Pfam" id="PF00096">
    <property type="entry name" value="zf-C2H2"/>
    <property type="match status" value="4"/>
</dbReference>
<evidence type="ECO:0000256" key="8">
    <source>
        <dbReference type="ARBA" id="ARBA00023015"/>
    </source>
</evidence>
<evidence type="ECO:0000256" key="5">
    <source>
        <dbReference type="ARBA" id="ARBA00022737"/>
    </source>
</evidence>
<dbReference type="PROSITE" id="PS50157">
    <property type="entry name" value="ZINC_FINGER_C2H2_2"/>
    <property type="match status" value="4"/>
</dbReference>
<evidence type="ECO:0000256" key="10">
    <source>
        <dbReference type="ARBA" id="ARBA00023242"/>
    </source>
</evidence>
<dbReference type="CDD" id="cd07765">
    <property type="entry name" value="KRAB_A-box"/>
    <property type="match status" value="1"/>
</dbReference>
<keyword evidence="6 11" id="KW-0863">Zinc-finger</keyword>
<evidence type="ECO:0000259" key="13">
    <source>
        <dbReference type="PROSITE" id="PS50157"/>
    </source>
</evidence>
<keyword evidence="4" id="KW-0479">Metal-binding</keyword>
<protein>
    <recommendedName>
        <fullName evidence="13">C2H2-type domain-containing protein</fullName>
    </recommendedName>
</protein>
<keyword evidence="15" id="KW-1185">Reference proteome</keyword>
<dbReference type="InterPro" id="IPR050589">
    <property type="entry name" value="Ikaros_C2H2-ZF"/>
</dbReference>
<dbReference type="InterPro" id="IPR013087">
    <property type="entry name" value="Znf_C2H2_type"/>
</dbReference>
<evidence type="ECO:0000256" key="7">
    <source>
        <dbReference type="ARBA" id="ARBA00022833"/>
    </source>
</evidence>
<dbReference type="AlphaFoldDB" id="A0A8J6EXV9"/>
<organism evidence="14 15">
    <name type="scientific">Eleutherodactylus coqui</name>
    <name type="common">Puerto Rican coqui</name>
    <dbReference type="NCBI Taxonomy" id="57060"/>
    <lineage>
        <taxon>Eukaryota</taxon>
        <taxon>Metazoa</taxon>
        <taxon>Chordata</taxon>
        <taxon>Craniata</taxon>
        <taxon>Vertebrata</taxon>
        <taxon>Euteleostomi</taxon>
        <taxon>Amphibia</taxon>
        <taxon>Batrachia</taxon>
        <taxon>Anura</taxon>
        <taxon>Neobatrachia</taxon>
        <taxon>Hyloidea</taxon>
        <taxon>Eleutherodactylidae</taxon>
        <taxon>Eleutherodactylinae</taxon>
        <taxon>Eleutherodactylus</taxon>
        <taxon>Eleutherodactylus</taxon>
    </lineage>
</organism>
<evidence type="ECO:0000256" key="12">
    <source>
        <dbReference type="SAM" id="MobiDB-lite"/>
    </source>
</evidence>
<dbReference type="PROSITE" id="PS00028">
    <property type="entry name" value="ZINC_FINGER_C2H2_1"/>
    <property type="match status" value="4"/>
</dbReference>
<dbReference type="EMBL" id="WNTK01000009">
    <property type="protein sequence ID" value="KAG9478097.1"/>
    <property type="molecule type" value="Genomic_DNA"/>
</dbReference>
<dbReference type="FunFam" id="3.30.160.60:FF:000446">
    <property type="entry name" value="Zinc finger protein"/>
    <property type="match status" value="1"/>
</dbReference>
<dbReference type="FunFam" id="3.30.160.60:FF:001530">
    <property type="entry name" value="Zinc finger protein 268"/>
    <property type="match status" value="1"/>
</dbReference>
<comment type="similarity">
    <text evidence="3">Belongs to the krueppel C2H2-type zinc-finger protein family.</text>
</comment>
<dbReference type="SUPFAM" id="SSF109640">
    <property type="entry name" value="KRAB domain (Kruppel-associated box)"/>
    <property type="match status" value="1"/>
</dbReference>
<dbReference type="PANTHER" id="PTHR24404">
    <property type="entry name" value="ZINC FINGER PROTEIN"/>
    <property type="match status" value="1"/>
</dbReference>
<evidence type="ECO:0000256" key="11">
    <source>
        <dbReference type="PROSITE-ProRule" id="PRU00042"/>
    </source>
</evidence>
<dbReference type="GO" id="GO:0008270">
    <property type="term" value="F:zinc ion binding"/>
    <property type="evidence" value="ECO:0007669"/>
    <property type="project" value="UniProtKB-KW"/>
</dbReference>
<evidence type="ECO:0000256" key="3">
    <source>
        <dbReference type="ARBA" id="ARBA00006991"/>
    </source>
</evidence>
<dbReference type="Gene3D" id="6.10.140.140">
    <property type="match status" value="1"/>
</dbReference>
<name>A0A8J6EXV9_ELECQ</name>
<dbReference type="Gene3D" id="3.30.160.60">
    <property type="entry name" value="Classic Zinc Finger"/>
    <property type="match status" value="4"/>
</dbReference>
<feature type="domain" description="C2H2-type" evidence="13">
    <location>
        <begin position="375"/>
        <end position="398"/>
    </location>
</feature>
<proteinExistence type="inferred from homology"/>
<gene>
    <name evidence="14" type="ORF">GDO78_013218</name>
</gene>
<comment type="subcellular location">
    <subcellularLocation>
        <location evidence="2">Nucleus</location>
    </subcellularLocation>
</comment>
<dbReference type="Pfam" id="PF01352">
    <property type="entry name" value="KRAB"/>
    <property type="match status" value="1"/>
</dbReference>
<evidence type="ECO:0000313" key="14">
    <source>
        <dbReference type="EMBL" id="KAG9478097.1"/>
    </source>
</evidence>